<dbReference type="PANTHER" id="PTHR33116:SF78">
    <property type="entry name" value="OS12G0587133 PROTEIN"/>
    <property type="match status" value="1"/>
</dbReference>
<dbReference type="Proteomes" id="UP000596661">
    <property type="component" value="Chromosome 4"/>
</dbReference>
<evidence type="ECO:0008006" key="4">
    <source>
        <dbReference type="Google" id="ProtNLM"/>
    </source>
</evidence>
<evidence type="ECO:0000313" key="2">
    <source>
        <dbReference type="EnsemblPlants" id="cds.evm.model.04.1066"/>
    </source>
</evidence>
<dbReference type="EMBL" id="UZAU01000372">
    <property type="status" value="NOT_ANNOTATED_CDS"/>
    <property type="molecule type" value="Genomic_DNA"/>
</dbReference>
<accession>A0A803PBK2</accession>
<name>A0A803PBK2_CANSA</name>
<dbReference type="InterPro" id="IPR036691">
    <property type="entry name" value="Endo/exonu/phosph_ase_sf"/>
</dbReference>
<feature type="compositionally biased region" description="Basic and acidic residues" evidence="1">
    <location>
        <begin position="110"/>
        <end position="119"/>
    </location>
</feature>
<evidence type="ECO:0000313" key="3">
    <source>
        <dbReference type="Proteomes" id="UP000596661"/>
    </source>
</evidence>
<dbReference type="SUPFAM" id="SSF56219">
    <property type="entry name" value="DNase I-like"/>
    <property type="match status" value="1"/>
</dbReference>
<feature type="compositionally biased region" description="Basic residues" evidence="1">
    <location>
        <begin position="94"/>
        <end position="106"/>
    </location>
</feature>
<reference evidence="2" key="2">
    <citation type="submission" date="2021-03" db="UniProtKB">
        <authorList>
            <consortium name="EnsemblPlants"/>
        </authorList>
    </citation>
    <scope>IDENTIFICATION</scope>
</reference>
<evidence type="ECO:0000256" key="1">
    <source>
        <dbReference type="SAM" id="MobiDB-lite"/>
    </source>
</evidence>
<reference evidence="2" key="1">
    <citation type="submission" date="2018-11" db="EMBL/GenBank/DDBJ databases">
        <authorList>
            <person name="Grassa J C."/>
        </authorList>
    </citation>
    <scope>NUCLEOTIDE SEQUENCE [LARGE SCALE GENOMIC DNA]</scope>
</reference>
<sequence>MPASVLKKILAGVWRRLGPWRMKKCEDGIMGFFFEEEEDYAFVMDKRPWLVNGVLLNLKPRPVEGEVRVAEFEVARGVTRLIIEESIPKWDQHRKGRTGTWKRRPAVVKATDEKDKGKETQPFWGKPTGDTPLQEQGTKDKFDRGSGAKLEVEGKQVAIRHLQFSLIQALQGDSAWLGKEASIANLWKVSKLASKLEFMRRWDHWVLMGDLNATLEETEKEGGRNFDRKDGEFLANFLFEIGGVDLGCGSGMTTWQNSRSSCKRIRKRLDRVVASALWCTEFPKACVEKFPIIGSDHAPILLNAWGEGPKLRYPFCFLELLISRPACEKALSKIDNDFDKLFVEKVTNAENEEIGRIPRDSEIKEVVFKLHPLKAPGPDGYPRIFFQKYWHIVGKEVCEMVIVRLLTDHLKGVMDRLVSPYQSAFIPGRWIAECTIMAQEVLHSMKNKKGKKGVMAIKTNMNKPYDQMEWGFISRVLKANGFNNHVCKLIIQCITTEEKNGGITGIRVARNAMPISYLFYVDDAMFFSQASATSKRKDYYFIKEKIQGRLEGWKAKHLSQVGRTTLIGSVLQSILNYFMSTVQVPQTLCDELDKILARFWWIGNKERKHYQAYKSWNEICQPKGCGGLGLRRLNDMNEALLAKLFWMVMSEENKVWVKSFMAKYCIKIDPWEVDKGGNDSRSWKSILNVRKVCLEGAGILIADGDCELWNRPWIPGKNSDDIRDSFHFIPNQAFWKVKDLLLEGTRSWNETLIKASNR</sequence>
<protein>
    <recommendedName>
        <fullName evidence="4">Reverse transcriptase domain-containing protein</fullName>
    </recommendedName>
</protein>
<proteinExistence type="predicted"/>
<dbReference type="Gene3D" id="3.60.10.10">
    <property type="entry name" value="Endonuclease/exonuclease/phosphatase"/>
    <property type="match status" value="1"/>
</dbReference>
<dbReference type="Gramene" id="evm.model.04.1066">
    <property type="protein sequence ID" value="cds.evm.model.04.1066"/>
    <property type="gene ID" value="evm.TU.04.1066"/>
</dbReference>
<dbReference type="AlphaFoldDB" id="A0A803PBK2"/>
<keyword evidence="3" id="KW-1185">Reference proteome</keyword>
<feature type="region of interest" description="Disordered" evidence="1">
    <location>
        <begin position="94"/>
        <end position="146"/>
    </location>
</feature>
<dbReference type="PANTHER" id="PTHR33116">
    <property type="entry name" value="REVERSE TRANSCRIPTASE ZINC-BINDING DOMAIN-CONTAINING PROTEIN-RELATED-RELATED"/>
    <property type="match status" value="1"/>
</dbReference>
<feature type="compositionally biased region" description="Basic and acidic residues" evidence="1">
    <location>
        <begin position="137"/>
        <end position="146"/>
    </location>
</feature>
<dbReference type="EnsemblPlants" id="evm.model.04.1066">
    <property type="protein sequence ID" value="cds.evm.model.04.1066"/>
    <property type="gene ID" value="evm.TU.04.1066"/>
</dbReference>
<organism evidence="2 3">
    <name type="scientific">Cannabis sativa</name>
    <name type="common">Hemp</name>
    <name type="synonym">Marijuana</name>
    <dbReference type="NCBI Taxonomy" id="3483"/>
    <lineage>
        <taxon>Eukaryota</taxon>
        <taxon>Viridiplantae</taxon>
        <taxon>Streptophyta</taxon>
        <taxon>Embryophyta</taxon>
        <taxon>Tracheophyta</taxon>
        <taxon>Spermatophyta</taxon>
        <taxon>Magnoliopsida</taxon>
        <taxon>eudicotyledons</taxon>
        <taxon>Gunneridae</taxon>
        <taxon>Pentapetalae</taxon>
        <taxon>rosids</taxon>
        <taxon>fabids</taxon>
        <taxon>Rosales</taxon>
        <taxon>Cannabaceae</taxon>
        <taxon>Cannabis</taxon>
    </lineage>
</organism>